<dbReference type="AlphaFoldDB" id="A0AAV7F384"/>
<keyword evidence="2" id="KW-0677">Repeat</keyword>
<feature type="repeat" description="PPR" evidence="3">
    <location>
        <begin position="178"/>
        <end position="212"/>
    </location>
</feature>
<dbReference type="Gene3D" id="1.25.40.10">
    <property type="entry name" value="Tetratricopeptide repeat domain"/>
    <property type="match status" value="3"/>
</dbReference>
<dbReference type="InterPro" id="IPR002885">
    <property type="entry name" value="PPR_rpt"/>
</dbReference>
<keyword evidence="5" id="KW-1185">Reference proteome</keyword>
<dbReference type="GO" id="GO:0009507">
    <property type="term" value="C:chloroplast"/>
    <property type="evidence" value="ECO:0007669"/>
    <property type="project" value="TreeGrafter"/>
</dbReference>
<dbReference type="EMBL" id="JAINDJ010000003">
    <property type="protein sequence ID" value="KAG9454306.1"/>
    <property type="molecule type" value="Genomic_DNA"/>
</dbReference>
<dbReference type="PROSITE" id="PS51375">
    <property type="entry name" value="PPR"/>
    <property type="match status" value="4"/>
</dbReference>
<evidence type="ECO:0000256" key="3">
    <source>
        <dbReference type="PROSITE-ProRule" id="PRU00708"/>
    </source>
</evidence>
<dbReference type="NCBIfam" id="TIGR00756">
    <property type="entry name" value="PPR"/>
    <property type="match status" value="3"/>
</dbReference>
<accession>A0AAV7F384</accession>
<dbReference type="PANTHER" id="PTHR47936:SF5">
    <property type="entry name" value="PENTACOTRIPEPTIDE-REPEAT REGION OF PRORP DOMAIN-CONTAINING PROTEIN"/>
    <property type="match status" value="1"/>
</dbReference>
<evidence type="ECO:0008006" key="6">
    <source>
        <dbReference type="Google" id="ProtNLM"/>
    </source>
</evidence>
<dbReference type="Pfam" id="PF13041">
    <property type="entry name" value="PPR_2"/>
    <property type="match status" value="2"/>
</dbReference>
<evidence type="ECO:0000256" key="2">
    <source>
        <dbReference type="ARBA" id="ARBA00022737"/>
    </source>
</evidence>
<comment type="caution">
    <text evidence="4">The sequence shown here is derived from an EMBL/GenBank/DDBJ whole genome shotgun (WGS) entry which is preliminary data.</text>
</comment>
<evidence type="ECO:0000256" key="1">
    <source>
        <dbReference type="ARBA" id="ARBA00007626"/>
    </source>
</evidence>
<protein>
    <recommendedName>
        <fullName evidence="6">Pentatricopeptide repeat-containing protein</fullName>
    </recommendedName>
</protein>
<comment type="similarity">
    <text evidence="1">Belongs to the PPR family. P subfamily.</text>
</comment>
<gene>
    <name evidence="4" type="ORF">H6P81_007210</name>
</gene>
<name>A0AAV7F384_ARIFI</name>
<evidence type="ECO:0000313" key="5">
    <source>
        <dbReference type="Proteomes" id="UP000825729"/>
    </source>
</evidence>
<feature type="repeat" description="PPR" evidence="3">
    <location>
        <begin position="213"/>
        <end position="247"/>
    </location>
</feature>
<proteinExistence type="inferred from homology"/>
<dbReference type="PANTHER" id="PTHR47936">
    <property type="entry name" value="PPR_LONG DOMAIN-CONTAINING PROTEIN"/>
    <property type="match status" value="1"/>
</dbReference>
<evidence type="ECO:0000313" key="4">
    <source>
        <dbReference type="EMBL" id="KAG9454306.1"/>
    </source>
</evidence>
<feature type="repeat" description="PPR" evidence="3">
    <location>
        <begin position="283"/>
        <end position="317"/>
    </location>
</feature>
<dbReference type="GO" id="GO:0031930">
    <property type="term" value="P:mitochondria-nucleus signaling pathway"/>
    <property type="evidence" value="ECO:0007669"/>
    <property type="project" value="TreeGrafter"/>
</dbReference>
<sequence>MGFLTPTRLLRHANRLSSAFVSSASSSTGGSSSSSRSSVVSKMVNDILKERDLDQVAQKFLASSELYRFRCKHLIYAVTFRRLAAAQKFSSIEQIIDAHKKYQDITSEGFAVRLITLCGKSRMFDQARKLFDELVQLNCPRTVKSLNALLSAAVDSGLPEKVPELFQKLPSELSITPDHITYNILILAHCKMGRLDDAVSVMETMDAKGVEPAVITFNTIVHGFYGANRFSDAEKLWEKMAERNVSPDVVTFNEKMQALAPEGKSGEVLQLIDEMRSRGLKPDIFSFNALIKAYCSDGNIEEAKRVFTDLATNDCTPNWRTYQTIIPYLCEHAELDLALKLAKASIYQRCRVGSEVLQKVIDELIKESRRKDAEELLEVASKSKDSATYDLKLP</sequence>
<dbReference type="Pfam" id="PF01535">
    <property type="entry name" value="PPR"/>
    <property type="match status" value="3"/>
</dbReference>
<dbReference type="Proteomes" id="UP000825729">
    <property type="component" value="Unassembled WGS sequence"/>
</dbReference>
<dbReference type="GO" id="GO:0010019">
    <property type="term" value="P:chloroplast-nucleus signaling pathway"/>
    <property type="evidence" value="ECO:0007669"/>
    <property type="project" value="TreeGrafter"/>
</dbReference>
<feature type="repeat" description="PPR" evidence="3">
    <location>
        <begin position="248"/>
        <end position="282"/>
    </location>
</feature>
<reference evidence="4 5" key="1">
    <citation type="submission" date="2021-07" db="EMBL/GenBank/DDBJ databases">
        <title>The Aristolochia fimbriata genome: insights into angiosperm evolution, floral development and chemical biosynthesis.</title>
        <authorList>
            <person name="Jiao Y."/>
        </authorList>
    </citation>
    <scope>NUCLEOTIDE SEQUENCE [LARGE SCALE GENOMIC DNA]</scope>
    <source>
        <strain evidence="4">IBCAS-2021</strain>
        <tissue evidence="4">Leaf</tissue>
    </source>
</reference>
<organism evidence="4 5">
    <name type="scientific">Aristolochia fimbriata</name>
    <name type="common">White veined hardy Dutchman's pipe vine</name>
    <dbReference type="NCBI Taxonomy" id="158543"/>
    <lineage>
        <taxon>Eukaryota</taxon>
        <taxon>Viridiplantae</taxon>
        <taxon>Streptophyta</taxon>
        <taxon>Embryophyta</taxon>
        <taxon>Tracheophyta</taxon>
        <taxon>Spermatophyta</taxon>
        <taxon>Magnoliopsida</taxon>
        <taxon>Magnoliidae</taxon>
        <taxon>Piperales</taxon>
        <taxon>Aristolochiaceae</taxon>
        <taxon>Aristolochia</taxon>
    </lineage>
</organism>
<dbReference type="InterPro" id="IPR011990">
    <property type="entry name" value="TPR-like_helical_dom_sf"/>
</dbReference>